<evidence type="ECO:0008006" key="4">
    <source>
        <dbReference type="Google" id="ProtNLM"/>
    </source>
</evidence>
<evidence type="ECO:0000256" key="1">
    <source>
        <dbReference type="SAM" id="MobiDB-lite"/>
    </source>
</evidence>
<proteinExistence type="predicted"/>
<dbReference type="PANTHER" id="PTHR38730">
    <property type="entry name" value="SLL7028 PROTEIN"/>
    <property type="match status" value="1"/>
</dbReference>
<dbReference type="InterPro" id="IPR036465">
    <property type="entry name" value="vWFA_dom_sf"/>
</dbReference>
<reference evidence="2 3" key="1">
    <citation type="submission" date="2017-06" db="EMBL/GenBank/DDBJ databases">
        <title>Draft genome sequence of Fusobacterium nucleatum subsp. polymorphum KCOM 1271 (=ChDC F305).</title>
        <authorList>
            <person name="Kook J.-K."/>
            <person name="Park S.-N."/>
            <person name="Lim Y.K."/>
            <person name="Roh H."/>
        </authorList>
    </citation>
    <scope>NUCLEOTIDE SEQUENCE [LARGE SCALE GENOMIC DNA]</scope>
    <source>
        <strain evidence="3">KCOM 1271 (ChDC F305)</strain>
    </source>
</reference>
<dbReference type="EMBL" id="NIRN01000001">
    <property type="protein sequence ID" value="PHI06595.1"/>
    <property type="molecule type" value="Genomic_DNA"/>
</dbReference>
<feature type="region of interest" description="Disordered" evidence="1">
    <location>
        <begin position="192"/>
        <end position="241"/>
    </location>
</feature>
<organism evidence="2 3">
    <name type="scientific">Fusobacterium nucleatum subsp. polymorphum</name>
    <name type="common">Fusobacterium polymorphum</name>
    <dbReference type="NCBI Taxonomy" id="76857"/>
    <lineage>
        <taxon>Bacteria</taxon>
        <taxon>Fusobacteriati</taxon>
        <taxon>Fusobacteriota</taxon>
        <taxon>Fusobacteriia</taxon>
        <taxon>Fusobacteriales</taxon>
        <taxon>Fusobacteriaceae</taxon>
        <taxon>Fusobacterium</taxon>
    </lineage>
</organism>
<gene>
    <name evidence="2" type="ORF">CBG54_05890</name>
</gene>
<dbReference type="AlphaFoldDB" id="A0A2C6BRX7"/>
<evidence type="ECO:0000313" key="2">
    <source>
        <dbReference type="EMBL" id="PHI06595.1"/>
    </source>
</evidence>
<name>A0A2C6BRX7_FUSNP</name>
<sequence length="477" mass="56264">MIVKIAEQNFEFDLSKSIGQRELLDKLFLAYRNKFPFFINLLISICEIKNVEQEHKFALAYTKLNIDSERIDIFLNFEKMQKKNFTAEEFLYLIFHELLHNYFYHFQRFEEFDKDGYSELSNIVQDYYVNAYCNELIGEHVYKNLKNKKINGINYDSISELCNFNNISGLPKEEELRQQWTDIKLMKFLINNGTKKNSPSNDNGKDKNGNNKNNNTENEENLKIDEHSLCKISEPKNEKNKNLSENSIKEIFKNKIEVVENELKSQNYSTTESGLFERKADSIKPDYFLNILKLKRIIIKALGKNTEKSYKKLHRKKQGSEIVFKGNLKTNGYKLIIGIDVSGSISEQDLNLFINMLYGLNKKKKDYLFDIIYWSNNDIKKNKTYFEDISDIKEFAKKGVYSTGGTDVTEFHKYLNERYKEPIEVINITDGYFSYDKNLNNNIQKYHFVLTEQLSESFKNFYSGNTFDIVSIKQEKN</sequence>
<protein>
    <recommendedName>
        <fullName evidence="4">Metallopeptidase domain-containing protein</fullName>
    </recommendedName>
</protein>
<dbReference type="SUPFAM" id="SSF53300">
    <property type="entry name" value="vWA-like"/>
    <property type="match status" value="1"/>
</dbReference>
<comment type="caution">
    <text evidence="2">The sequence shown here is derived from an EMBL/GenBank/DDBJ whole genome shotgun (WGS) entry which is preliminary data.</text>
</comment>
<accession>A0A2C6BRX7</accession>
<dbReference type="Proteomes" id="UP000224182">
    <property type="component" value="Unassembled WGS sequence"/>
</dbReference>
<dbReference type="PANTHER" id="PTHR38730:SF1">
    <property type="entry name" value="SLL7028 PROTEIN"/>
    <property type="match status" value="1"/>
</dbReference>
<evidence type="ECO:0000313" key="3">
    <source>
        <dbReference type="Proteomes" id="UP000224182"/>
    </source>
</evidence>
<feature type="compositionally biased region" description="Basic and acidic residues" evidence="1">
    <location>
        <begin position="220"/>
        <end position="241"/>
    </location>
</feature>
<dbReference type="RefSeq" id="WP_098974318.1">
    <property type="nucleotide sequence ID" value="NZ_CP077115.1"/>
</dbReference>